<protein>
    <submittedName>
        <fullName evidence="4">DUF223 domain-containing protein</fullName>
    </submittedName>
</protein>
<evidence type="ECO:0000313" key="3">
    <source>
        <dbReference type="Proteomes" id="UP000270296"/>
    </source>
</evidence>
<accession>A0A183JB73</accession>
<sequence length="72" mass="8217">MRPDLDGYIFPPIITAKYSERLVDEVLPMEVITVSFEIEFHKDDVATKEVLLKVIAVLCIIALFLAMLKTYS</sequence>
<reference evidence="4" key="1">
    <citation type="submission" date="2016-06" db="UniProtKB">
        <authorList>
            <consortium name="WormBaseParasite"/>
        </authorList>
    </citation>
    <scope>IDENTIFICATION</scope>
</reference>
<dbReference type="InterPro" id="IPR019170">
    <property type="entry name" value="Meckelin"/>
</dbReference>
<keyword evidence="1" id="KW-0812">Transmembrane</keyword>
<gene>
    <name evidence="2" type="ORF">SBAD_LOCUS13121</name>
</gene>
<dbReference type="AlphaFoldDB" id="A0A183JB73"/>
<keyword evidence="1" id="KW-0472">Membrane</keyword>
<name>A0A183JB73_9BILA</name>
<dbReference type="WBParaSite" id="SBAD_0001353701-mRNA-1">
    <property type="protein sequence ID" value="SBAD_0001353701-mRNA-1"/>
    <property type="gene ID" value="SBAD_0001353701"/>
</dbReference>
<dbReference type="Proteomes" id="UP000270296">
    <property type="component" value="Unassembled WGS sequence"/>
</dbReference>
<reference evidence="2 3" key="2">
    <citation type="submission" date="2018-11" db="EMBL/GenBank/DDBJ databases">
        <authorList>
            <consortium name="Pathogen Informatics"/>
        </authorList>
    </citation>
    <scope>NUCLEOTIDE SEQUENCE [LARGE SCALE GENOMIC DNA]</scope>
</reference>
<dbReference type="GO" id="GO:0060271">
    <property type="term" value="P:cilium assembly"/>
    <property type="evidence" value="ECO:0007669"/>
    <property type="project" value="InterPro"/>
</dbReference>
<evidence type="ECO:0000256" key="1">
    <source>
        <dbReference type="SAM" id="Phobius"/>
    </source>
</evidence>
<evidence type="ECO:0000313" key="4">
    <source>
        <dbReference type="WBParaSite" id="SBAD_0001353701-mRNA-1"/>
    </source>
</evidence>
<proteinExistence type="predicted"/>
<keyword evidence="1" id="KW-1133">Transmembrane helix</keyword>
<dbReference type="EMBL" id="UZAM01020339">
    <property type="protein sequence ID" value="VDP54249.1"/>
    <property type="molecule type" value="Genomic_DNA"/>
</dbReference>
<dbReference type="Pfam" id="PF09773">
    <property type="entry name" value="Meckelin"/>
    <property type="match status" value="1"/>
</dbReference>
<organism evidence="4">
    <name type="scientific">Soboliphyme baturini</name>
    <dbReference type="NCBI Taxonomy" id="241478"/>
    <lineage>
        <taxon>Eukaryota</taxon>
        <taxon>Metazoa</taxon>
        <taxon>Ecdysozoa</taxon>
        <taxon>Nematoda</taxon>
        <taxon>Enoplea</taxon>
        <taxon>Dorylaimia</taxon>
        <taxon>Dioctophymatida</taxon>
        <taxon>Dioctophymatoidea</taxon>
        <taxon>Soboliphymatidae</taxon>
        <taxon>Soboliphyme</taxon>
    </lineage>
</organism>
<keyword evidence="3" id="KW-1185">Reference proteome</keyword>
<dbReference type="GO" id="GO:0036038">
    <property type="term" value="C:MKS complex"/>
    <property type="evidence" value="ECO:0007669"/>
    <property type="project" value="InterPro"/>
</dbReference>
<evidence type="ECO:0000313" key="2">
    <source>
        <dbReference type="EMBL" id="VDP54249.1"/>
    </source>
</evidence>
<feature type="transmembrane region" description="Helical" evidence="1">
    <location>
        <begin position="50"/>
        <end position="68"/>
    </location>
</feature>